<sequence length="280" mass="30264">MSRLSDSPRRTLLALVLTTLLGSAAAHADATLDRIHQRNKISIGVIVNGTGGFGSIDPASGEMIGFNPDLARQIARDLGVQAELVPVLPANRVQFLQQGKVDLLVASMLLTPERATQMDYAPTPYYRNGGTAVFLKRSGIKRWEDLRGKPVCLSQGSSYAKPLSAQYGAELKGFKGMSESLLALRGGGSCVAAVHESVTLNTLVARDPEWRDYAVLPDEVDPAPQVAWVRKGEHDTAAAVDRIIQGLHRSGRLIELESKADLLPRSPLLAQLHRKFSGKP</sequence>
<dbReference type="SUPFAM" id="SSF53850">
    <property type="entry name" value="Periplasmic binding protein-like II"/>
    <property type="match status" value="1"/>
</dbReference>
<dbReference type="EMBL" id="CP062804">
    <property type="protein sequence ID" value="QOT80304.1"/>
    <property type="molecule type" value="Genomic_DNA"/>
</dbReference>
<gene>
    <name evidence="5" type="ORF">F7R26_022865</name>
</gene>
<evidence type="ECO:0000313" key="5">
    <source>
        <dbReference type="EMBL" id="QOT80304.1"/>
    </source>
</evidence>
<comment type="similarity">
    <text evidence="1">Belongs to the bacterial solute-binding protein 3 family.</text>
</comment>
<dbReference type="AlphaFoldDB" id="A0A643G054"/>
<feature type="domain" description="Solute-binding protein family 3/N-terminal" evidence="4">
    <location>
        <begin position="42"/>
        <end position="261"/>
    </location>
</feature>
<organism evidence="5 6">
    <name type="scientific">Cupriavidus basilensis</name>
    <dbReference type="NCBI Taxonomy" id="68895"/>
    <lineage>
        <taxon>Bacteria</taxon>
        <taxon>Pseudomonadati</taxon>
        <taxon>Pseudomonadota</taxon>
        <taxon>Betaproteobacteria</taxon>
        <taxon>Burkholderiales</taxon>
        <taxon>Burkholderiaceae</taxon>
        <taxon>Cupriavidus</taxon>
    </lineage>
</organism>
<dbReference type="SMART" id="SM00062">
    <property type="entry name" value="PBPb"/>
    <property type="match status" value="1"/>
</dbReference>
<dbReference type="GO" id="GO:0030288">
    <property type="term" value="C:outer membrane-bounded periplasmic space"/>
    <property type="evidence" value="ECO:0007669"/>
    <property type="project" value="TreeGrafter"/>
</dbReference>
<evidence type="ECO:0000259" key="4">
    <source>
        <dbReference type="SMART" id="SM00062"/>
    </source>
</evidence>
<dbReference type="GO" id="GO:0005576">
    <property type="term" value="C:extracellular region"/>
    <property type="evidence" value="ECO:0007669"/>
    <property type="project" value="TreeGrafter"/>
</dbReference>
<dbReference type="Proteomes" id="UP000397656">
    <property type="component" value="Chromosome 2"/>
</dbReference>
<evidence type="ECO:0000313" key="6">
    <source>
        <dbReference type="Proteomes" id="UP000397656"/>
    </source>
</evidence>
<dbReference type="PANTHER" id="PTHR30085:SF6">
    <property type="entry name" value="ABC TRANSPORTER GLUTAMINE-BINDING PROTEIN GLNH"/>
    <property type="match status" value="1"/>
</dbReference>
<protein>
    <submittedName>
        <fullName evidence="5">Transporter substrate-binding domain-containing protein</fullName>
    </submittedName>
</protein>
<dbReference type="Gene3D" id="3.40.190.10">
    <property type="entry name" value="Periplasmic binding protein-like II"/>
    <property type="match status" value="2"/>
</dbReference>
<dbReference type="RefSeq" id="WP_150984313.1">
    <property type="nucleotide sequence ID" value="NZ_CP062804.1"/>
</dbReference>
<evidence type="ECO:0000256" key="1">
    <source>
        <dbReference type="ARBA" id="ARBA00010333"/>
    </source>
</evidence>
<dbReference type="GO" id="GO:0006865">
    <property type="term" value="P:amino acid transport"/>
    <property type="evidence" value="ECO:0007669"/>
    <property type="project" value="TreeGrafter"/>
</dbReference>
<keyword evidence="2" id="KW-0813">Transport</keyword>
<accession>A0A643G054</accession>
<evidence type="ECO:0000256" key="2">
    <source>
        <dbReference type="ARBA" id="ARBA00022448"/>
    </source>
</evidence>
<reference evidence="5 6" key="1">
    <citation type="submission" date="2020-10" db="EMBL/GenBank/DDBJ databases">
        <title>Complete genome sequence of Cupriavidus basilensis CCUG 49340T.</title>
        <authorList>
            <person name="Salva-Serra F."/>
            <person name="Donoso R.A."/>
            <person name="Cho K.H."/>
            <person name="Yoo J.A."/>
            <person name="Lee K."/>
            <person name="Yoon S.-H."/>
            <person name="Perez-Pantoja D."/>
            <person name="Moore E.R.B."/>
        </authorList>
    </citation>
    <scope>NUCLEOTIDE SEQUENCE [LARGE SCALE GENOMIC DNA]</scope>
    <source>
        <strain evidence="6">CCUG 49340</strain>
    </source>
</reference>
<dbReference type="Pfam" id="PF00497">
    <property type="entry name" value="SBP_bac_3"/>
    <property type="match status" value="1"/>
</dbReference>
<dbReference type="InterPro" id="IPR001638">
    <property type="entry name" value="Solute-binding_3/MltF_N"/>
</dbReference>
<dbReference type="GeneID" id="98403776"/>
<dbReference type="PANTHER" id="PTHR30085">
    <property type="entry name" value="AMINO ACID ABC TRANSPORTER PERMEASE"/>
    <property type="match status" value="1"/>
</dbReference>
<dbReference type="InterPro" id="IPR051455">
    <property type="entry name" value="Bact_solute-bind_prot3"/>
</dbReference>
<name>A0A643G054_9BURK</name>
<keyword evidence="3" id="KW-0732">Signal</keyword>
<evidence type="ECO:0000256" key="3">
    <source>
        <dbReference type="ARBA" id="ARBA00022729"/>
    </source>
</evidence>
<proteinExistence type="inferred from homology"/>